<keyword evidence="2" id="KW-1185">Reference proteome</keyword>
<dbReference type="AlphaFoldDB" id="A0A7V9Z7N0"/>
<proteinExistence type="predicted"/>
<gene>
    <name evidence="1" type="ORF">HNR31_002342</name>
</gene>
<evidence type="ECO:0000313" key="2">
    <source>
        <dbReference type="Proteomes" id="UP000523087"/>
    </source>
</evidence>
<accession>A0A7V9Z7N0</accession>
<reference evidence="1 2" key="1">
    <citation type="submission" date="2020-07" db="EMBL/GenBank/DDBJ databases">
        <title>Genomic Encyclopedia of Type Strains, Phase IV (KMG-IV): sequencing the most valuable type-strain genomes for metagenomic binning, comparative biology and taxonomic classification.</title>
        <authorList>
            <person name="Goeker M."/>
        </authorList>
    </citation>
    <scope>NUCLEOTIDE SEQUENCE [LARGE SCALE GENOMIC DNA]</scope>
    <source>
        <strain evidence="1 2">DSM 15730</strain>
    </source>
</reference>
<sequence length="66" mass="7751">MMRQPFLHDTSYDINELLSPLVWRTARHLTLCEVGLYAAYMLQLPDEQHTKTHLHLAPVLKAFIFD</sequence>
<organism evidence="1 2">
    <name type="scientific">Thermaerobacillus caldiproteolyticus</name>
    <dbReference type="NCBI Taxonomy" id="247480"/>
    <lineage>
        <taxon>Bacteria</taxon>
        <taxon>Bacillati</taxon>
        <taxon>Bacillota</taxon>
        <taxon>Bacilli</taxon>
        <taxon>Bacillales</taxon>
        <taxon>Anoxybacillaceae</taxon>
        <taxon>Thermaerobacillus</taxon>
    </lineage>
</organism>
<comment type="caution">
    <text evidence="1">The sequence shown here is derived from an EMBL/GenBank/DDBJ whole genome shotgun (WGS) entry which is preliminary data.</text>
</comment>
<protein>
    <submittedName>
        <fullName evidence="1">Uncharacterized protein</fullName>
    </submittedName>
</protein>
<evidence type="ECO:0000313" key="1">
    <source>
        <dbReference type="EMBL" id="MBA2875554.1"/>
    </source>
</evidence>
<name>A0A7V9Z7N0_9BACL</name>
<dbReference type="Proteomes" id="UP000523087">
    <property type="component" value="Unassembled WGS sequence"/>
</dbReference>
<dbReference type="RefSeq" id="WP_181556340.1">
    <property type="nucleotide sequence ID" value="NZ_JACDUT010000006.1"/>
</dbReference>
<dbReference type="EMBL" id="JACDUT010000006">
    <property type="protein sequence ID" value="MBA2875554.1"/>
    <property type="molecule type" value="Genomic_DNA"/>
</dbReference>